<protein>
    <recommendedName>
        <fullName evidence="2">Ig-like domain-containing protein</fullName>
    </recommendedName>
</protein>
<evidence type="ECO:0000259" key="2">
    <source>
        <dbReference type="PROSITE" id="PS50835"/>
    </source>
</evidence>
<organism evidence="3 4">
    <name type="scientific">Agathobacter rectalis</name>
    <dbReference type="NCBI Taxonomy" id="39491"/>
    <lineage>
        <taxon>Bacteria</taxon>
        <taxon>Bacillati</taxon>
        <taxon>Bacillota</taxon>
        <taxon>Clostridia</taxon>
        <taxon>Lachnospirales</taxon>
        <taxon>Lachnospiraceae</taxon>
        <taxon>Agathobacter</taxon>
    </lineage>
</organism>
<name>A0A413PC29_9FIRM</name>
<evidence type="ECO:0000313" key="3">
    <source>
        <dbReference type="EMBL" id="RGZ73196.1"/>
    </source>
</evidence>
<keyword evidence="1" id="KW-0732">Signal</keyword>
<dbReference type="Proteomes" id="UP000283431">
    <property type="component" value="Unassembled WGS sequence"/>
</dbReference>
<dbReference type="PROSITE" id="PS50835">
    <property type="entry name" value="IG_LIKE"/>
    <property type="match status" value="1"/>
</dbReference>
<feature type="domain" description="Ig-like" evidence="2">
    <location>
        <begin position="133"/>
        <end position="218"/>
    </location>
</feature>
<dbReference type="AlphaFoldDB" id="A0A413PC29"/>
<feature type="signal peptide" evidence="1">
    <location>
        <begin position="1"/>
        <end position="33"/>
    </location>
</feature>
<feature type="chain" id="PRO_5019574687" description="Ig-like domain-containing protein" evidence="1">
    <location>
        <begin position="34"/>
        <end position="262"/>
    </location>
</feature>
<comment type="caution">
    <text evidence="3">The sequence shown here is derived from an EMBL/GenBank/DDBJ whole genome shotgun (WGS) entry which is preliminary data.</text>
</comment>
<sequence>MRNKLNKRGKLQCICVICCMVIAFFVSETNVNAAINLQASSQVVITKQPESVNAATGKQFILKVEAEGTNLKYKWQAQKTESGEWTDFRDTTQSLTRTMSSIYDGWKIRCIVTDGNGNNVTSNVATVKLVSGPSITKQPQSVNAANGRLFTLKVEAEGTGLKYKWQAQKPGESSWSDFNDTTASLTRTMSSTYNGWKIRCIVTDGNGNNVTSNVATVKLVSGPSIIKQPQSVNAANGRLFTLKVEAEGTGLKYKWQAQKPGE</sequence>
<accession>A0A413PC29</accession>
<proteinExistence type="predicted"/>
<gene>
    <name evidence="3" type="ORF">DW975_15890</name>
</gene>
<reference evidence="3 4" key="1">
    <citation type="submission" date="2018-08" db="EMBL/GenBank/DDBJ databases">
        <title>A genome reference for cultivated species of the human gut microbiota.</title>
        <authorList>
            <person name="Zou Y."/>
            <person name="Xue W."/>
            <person name="Luo G."/>
        </authorList>
    </citation>
    <scope>NUCLEOTIDE SEQUENCE [LARGE SCALE GENOMIC DNA]</scope>
    <source>
        <strain evidence="3 4">AM48-7</strain>
    </source>
</reference>
<evidence type="ECO:0000256" key="1">
    <source>
        <dbReference type="SAM" id="SignalP"/>
    </source>
</evidence>
<evidence type="ECO:0000313" key="4">
    <source>
        <dbReference type="Proteomes" id="UP000283431"/>
    </source>
</evidence>
<dbReference type="InterPro" id="IPR007110">
    <property type="entry name" value="Ig-like_dom"/>
</dbReference>
<dbReference type="EMBL" id="QSEN01000057">
    <property type="protein sequence ID" value="RGZ73196.1"/>
    <property type="molecule type" value="Genomic_DNA"/>
</dbReference>
<feature type="non-terminal residue" evidence="3">
    <location>
        <position position="262"/>
    </location>
</feature>